<feature type="transmembrane region" description="Helical" evidence="6">
    <location>
        <begin position="235"/>
        <end position="257"/>
    </location>
</feature>
<feature type="transmembrane region" description="Helical" evidence="6">
    <location>
        <begin position="157"/>
        <end position="180"/>
    </location>
</feature>
<keyword evidence="5 6" id="KW-0472">Membrane</keyword>
<dbReference type="RefSeq" id="WP_060467853.1">
    <property type="nucleotide sequence ID" value="NZ_AP025514.1"/>
</dbReference>
<feature type="transmembrane region" description="Helical" evidence="6">
    <location>
        <begin position="119"/>
        <end position="142"/>
    </location>
</feature>
<evidence type="ECO:0000256" key="2">
    <source>
        <dbReference type="ARBA" id="ARBA00022475"/>
    </source>
</evidence>
<evidence type="ECO:0000256" key="1">
    <source>
        <dbReference type="ARBA" id="ARBA00004651"/>
    </source>
</evidence>
<accession>A0A109D9D9</accession>
<dbReference type="GeneID" id="300178596"/>
<evidence type="ECO:0000256" key="5">
    <source>
        <dbReference type="ARBA" id="ARBA00023136"/>
    </source>
</evidence>
<keyword evidence="4 6" id="KW-1133">Transmembrane helix</keyword>
<dbReference type="InterPro" id="IPR022791">
    <property type="entry name" value="L-PG_synthase/AglD"/>
</dbReference>
<evidence type="ECO:0000313" key="7">
    <source>
        <dbReference type="EMBL" id="KWU01292.1"/>
    </source>
</evidence>
<organism evidence="7 8">
    <name type="scientific">Vibrio toranzoniae</name>
    <dbReference type="NCBI Taxonomy" id="1194427"/>
    <lineage>
        <taxon>Bacteria</taxon>
        <taxon>Pseudomonadati</taxon>
        <taxon>Pseudomonadota</taxon>
        <taxon>Gammaproteobacteria</taxon>
        <taxon>Vibrionales</taxon>
        <taxon>Vibrionaceae</taxon>
        <taxon>Vibrio</taxon>
    </lineage>
</organism>
<evidence type="ECO:0000313" key="8">
    <source>
        <dbReference type="Proteomes" id="UP000057389"/>
    </source>
</evidence>
<reference evidence="7 8" key="1">
    <citation type="submission" date="2015-11" db="EMBL/GenBank/DDBJ databases">
        <title>Draft WGS of Vibrio toranzoniae.</title>
        <authorList>
            <person name="Lasa A."/>
            <person name="Romalde J.L."/>
        </authorList>
    </citation>
    <scope>NUCLEOTIDE SEQUENCE [LARGE SCALE GENOMIC DNA]</scope>
    <source>
        <strain evidence="7 8">Vb 10.8</strain>
    </source>
</reference>
<evidence type="ECO:0000256" key="6">
    <source>
        <dbReference type="SAM" id="Phobius"/>
    </source>
</evidence>
<dbReference type="GO" id="GO:0005886">
    <property type="term" value="C:plasma membrane"/>
    <property type="evidence" value="ECO:0007669"/>
    <property type="project" value="UniProtKB-SubCell"/>
</dbReference>
<keyword evidence="2" id="KW-1003">Cell membrane</keyword>
<dbReference type="AlphaFoldDB" id="A0A109D9D9"/>
<proteinExistence type="predicted"/>
<sequence length="320" mass="36004">MINIREQAKRLGWLLSTLLIIWFVYQSFTKLSIWHSVYWNYDLLLVLIGSILLYCLTTMNGGLVSYYLLRSIGEPKGSATQVISIYLIAQLAKYLPGNVAHHIGRLVLSEKLHLKRSRVLLSMLIETIWVIGVVVCLAIYYATHNKNDFIEVSSTQATVIVLVLTGVSIFLGPVIFRHWFNRIGSWFLLRQEVVPRENLTLPTLPVVTASLVTYFFNHLILGAIIYLLGAILFDLWASDILTLGSIFAVAWIVGFFTPGSPAGIGVREFVLISLLHPIYGPEASLAITMVLRLTTISGDTATWLIGYFMWSRSDTKTTYD</sequence>
<name>A0A109D9D9_9VIBR</name>
<dbReference type="OrthoDB" id="2542372at2"/>
<comment type="caution">
    <text evidence="7">The sequence shown here is derived from an EMBL/GenBank/DDBJ whole genome shotgun (WGS) entry which is preliminary data.</text>
</comment>
<gene>
    <name evidence="7" type="ORF">APQ14_06215</name>
</gene>
<keyword evidence="8" id="KW-1185">Reference proteome</keyword>
<feature type="transmembrane region" description="Helical" evidence="6">
    <location>
        <begin position="12"/>
        <end position="28"/>
    </location>
</feature>
<evidence type="ECO:0008006" key="9">
    <source>
        <dbReference type="Google" id="ProtNLM"/>
    </source>
</evidence>
<feature type="transmembrane region" description="Helical" evidence="6">
    <location>
        <begin position="201"/>
        <end position="229"/>
    </location>
</feature>
<dbReference type="Pfam" id="PF03706">
    <property type="entry name" value="LPG_synthase_TM"/>
    <property type="match status" value="1"/>
</dbReference>
<keyword evidence="3 6" id="KW-0812">Transmembrane</keyword>
<evidence type="ECO:0000256" key="3">
    <source>
        <dbReference type="ARBA" id="ARBA00022692"/>
    </source>
</evidence>
<feature type="transmembrane region" description="Helical" evidence="6">
    <location>
        <begin position="43"/>
        <end position="69"/>
    </location>
</feature>
<dbReference type="EMBL" id="LMXU01000014">
    <property type="protein sequence ID" value="KWU01292.1"/>
    <property type="molecule type" value="Genomic_DNA"/>
</dbReference>
<comment type="subcellular location">
    <subcellularLocation>
        <location evidence="1">Cell membrane</location>
        <topology evidence="1">Multi-pass membrane protein</topology>
    </subcellularLocation>
</comment>
<dbReference type="Proteomes" id="UP000057389">
    <property type="component" value="Unassembled WGS sequence"/>
</dbReference>
<evidence type="ECO:0000256" key="4">
    <source>
        <dbReference type="ARBA" id="ARBA00022989"/>
    </source>
</evidence>
<protein>
    <recommendedName>
        <fullName evidence="9">Lysylphosphatidylglycerol synthetase</fullName>
    </recommendedName>
</protein>